<gene>
    <name evidence="1" type="ORF">HPB47_025391</name>
</gene>
<protein>
    <submittedName>
        <fullName evidence="1">Uncharacterized protein</fullName>
    </submittedName>
</protein>
<proteinExistence type="predicted"/>
<comment type="caution">
    <text evidence="1">The sequence shown here is derived from an EMBL/GenBank/DDBJ whole genome shotgun (WGS) entry which is preliminary data.</text>
</comment>
<organism evidence="1 2">
    <name type="scientific">Ixodes persulcatus</name>
    <name type="common">Taiga tick</name>
    <dbReference type="NCBI Taxonomy" id="34615"/>
    <lineage>
        <taxon>Eukaryota</taxon>
        <taxon>Metazoa</taxon>
        <taxon>Ecdysozoa</taxon>
        <taxon>Arthropoda</taxon>
        <taxon>Chelicerata</taxon>
        <taxon>Arachnida</taxon>
        <taxon>Acari</taxon>
        <taxon>Parasitiformes</taxon>
        <taxon>Ixodida</taxon>
        <taxon>Ixodoidea</taxon>
        <taxon>Ixodidae</taxon>
        <taxon>Ixodinae</taxon>
        <taxon>Ixodes</taxon>
    </lineage>
</organism>
<evidence type="ECO:0000313" key="1">
    <source>
        <dbReference type="EMBL" id="KAG0427557.1"/>
    </source>
</evidence>
<keyword evidence="2" id="KW-1185">Reference proteome</keyword>
<dbReference type="Proteomes" id="UP000805193">
    <property type="component" value="Unassembled WGS sequence"/>
</dbReference>
<sequence length="399" mass="44354">MMRRMNLVRREATRTARNVPTDFEEVKSEFLARVEDVVHENEIPKDTTLGPNWLEASAGQAANGTGCQRQREPELHRWLIVCVNTGLQDRKSVADYLEELGAYARASGALETCVLPWIDPLVFQCGQTSLDDEERSGRPSLTDEPQIAAQVEALILVDRQIALEEIAQQVSVSLGSVHNILHNNLLLIPTQKDLRKEVAAEMLQLSESDPDNIKQNRFRYLAHREPQWRRSLASGAERLRRLIFATPARRSPFRGRKKNQRSGDCGGGAETMAGTVGLGALVLLYHCMVLRITTGNTSYSRGSRAPVFRHIKAALPIRTFRVAGPPRSGPEPLGNLAGSRRPTVPSAGPRETLRPIASRPKRHVEPPAVPDGSEDWRLCTPCEIPILRSPDSVRQTDLT</sequence>
<name>A0AC60Q229_IXOPE</name>
<reference evidence="1 2" key="1">
    <citation type="journal article" date="2020" name="Cell">
        <title>Large-Scale Comparative Analyses of Tick Genomes Elucidate Their Genetic Diversity and Vector Capacities.</title>
        <authorList>
            <consortium name="Tick Genome and Microbiome Consortium (TIGMIC)"/>
            <person name="Jia N."/>
            <person name="Wang J."/>
            <person name="Shi W."/>
            <person name="Du L."/>
            <person name="Sun Y."/>
            <person name="Zhan W."/>
            <person name="Jiang J.F."/>
            <person name="Wang Q."/>
            <person name="Zhang B."/>
            <person name="Ji P."/>
            <person name="Bell-Sakyi L."/>
            <person name="Cui X.M."/>
            <person name="Yuan T.T."/>
            <person name="Jiang B.G."/>
            <person name="Yang W.F."/>
            <person name="Lam T.T."/>
            <person name="Chang Q.C."/>
            <person name="Ding S.J."/>
            <person name="Wang X.J."/>
            <person name="Zhu J.G."/>
            <person name="Ruan X.D."/>
            <person name="Zhao L."/>
            <person name="Wei J.T."/>
            <person name="Ye R.Z."/>
            <person name="Que T.C."/>
            <person name="Du C.H."/>
            <person name="Zhou Y.H."/>
            <person name="Cheng J.X."/>
            <person name="Dai P.F."/>
            <person name="Guo W.B."/>
            <person name="Han X.H."/>
            <person name="Huang E.J."/>
            <person name="Li L.F."/>
            <person name="Wei W."/>
            <person name="Gao Y.C."/>
            <person name="Liu J.Z."/>
            <person name="Shao H.Z."/>
            <person name="Wang X."/>
            <person name="Wang C.C."/>
            <person name="Yang T.C."/>
            <person name="Huo Q.B."/>
            <person name="Li W."/>
            <person name="Chen H.Y."/>
            <person name="Chen S.E."/>
            <person name="Zhou L.G."/>
            <person name="Ni X.B."/>
            <person name="Tian J.H."/>
            <person name="Sheng Y."/>
            <person name="Liu T."/>
            <person name="Pan Y.S."/>
            <person name="Xia L.Y."/>
            <person name="Li J."/>
            <person name="Zhao F."/>
            <person name="Cao W.C."/>
        </authorList>
    </citation>
    <scope>NUCLEOTIDE SEQUENCE [LARGE SCALE GENOMIC DNA]</scope>
    <source>
        <strain evidence="1">Iper-2018</strain>
    </source>
</reference>
<accession>A0AC60Q229</accession>
<dbReference type="EMBL" id="JABSTQ010009615">
    <property type="protein sequence ID" value="KAG0427557.1"/>
    <property type="molecule type" value="Genomic_DNA"/>
</dbReference>
<evidence type="ECO:0000313" key="2">
    <source>
        <dbReference type="Proteomes" id="UP000805193"/>
    </source>
</evidence>